<comment type="caution">
    <text evidence="1">The sequence shown here is derived from an EMBL/GenBank/DDBJ whole genome shotgun (WGS) entry which is preliminary data.</text>
</comment>
<keyword evidence="2" id="KW-1185">Reference proteome</keyword>
<protein>
    <submittedName>
        <fullName evidence="1">PD-(D/E)XK nuclease family protein</fullName>
    </submittedName>
</protein>
<evidence type="ECO:0000313" key="1">
    <source>
        <dbReference type="EMBL" id="MEA3518324.1"/>
    </source>
</evidence>
<dbReference type="Proteomes" id="UP001304050">
    <property type="component" value="Unassembled WGS sequence"/>
</dbReference>
<dbReference type="EMBL" id="JAYESG010000006">
    <property type="protein sequence ID" value="MEA3518324.1"/>
    <property type="molecule type" value="Genomic_DNA"/>
</dbReference>
<proteinExistence type="predicted"/>
<organism evidence="1 2">
    <name type="scientific">Rhizobium mulingense</name>
    <dbReference type="NCBI Taxonomy" id="3031128"/>
    <lineage>
        <taxon>Bacteria</taxon>
        <taxon>Pseudomonadati</taxon>
        <taxon>Pseudomonadota</taxon>
        <taxon>Alphaproteobacteria</taxon>
        <taxon>Hyphomicrobiales</taxon>
        <taxon>Rhizobiaceae</taxon>
        <taxon>Rhizobium/Agrobacterium group</taxon>
        <taxon>Rhizobium</taxon>
    </lineage>
</organism>
<evidence type="ECO:0000313" key="2">
    <source>
        <dbReference type="Proteomes" id="UP001304050"/>
    </source>
</evidence>
<accession>A0ACC6MYA9</accession>
<sequence length="413" mass="47571">MEIENQIERLIVDDRDFIQLESEFDTFCPFEALGMVRSEIRHGNLLAYLLDPLRPHGFNTEILRNFLLAAARNVSVREHVAALKPLDVHLLDLQDAEIRREWRNIDLLIILHSAKLIIPIELKIESSQGREQLKRYRAIVEDTWKQSNGWAHVCIFLTKNEEEPDDLAHWSSLQLADLAQALETAIISTEVSGARLLQAYLRMLRRHHLDDERLNELARKLWSRHSEALAFLADHRPDAVGNLFAALRDQRQEIAIRMSGPSRRLLNDGDQASIMRFAFEGWDNLRGFKTSRWTESKRLILLELKREGLKLVAYLYLGPGVGSEREEYASALDKHRLHRPTARAGRDWMCLAKRDLFKANESDDIDVENITLMISKTLEAFAADVFQHFNPILAPFRDPSNSDAADYNISTHA</sequence>
<name>A0ACC6MYA9_9HYPH</name>
<reference evidence="1" key="1">
    <citation type="submission" date="2023-12" db="EMBL/GenBank/DDBJ databases">
        <title>Diversity of Rhizobium in root nodule of phaseolus vulgaris.</title>
        <authorList>
            <person name="Wang H."/>
        </authorList>
    </citation>
    <scope>NUCLEOTIDE SEQUENCE</scope>
    <source>
        <strain evidence="1">MJ31</strain>
    </source>
</reference>
<gene>
    <name evidence="1" type="ORF">U8465_14525</name>
</gene>